<gene>
    <name evidence="3" type="ORF">JZO85_07000</name>
</gene>
<evidence type="ECO:0000256" key="1">
    <source>
        <dbReference type="SAM" id="Phobius"/>
    </source>
</evidence>
<protein>
    <submittedName>
        <fullName evidence="3">Acyltransferase</fullName>
    </submittedName>
</protein>
<name>A0ABS3HHD5_9ENTE</name>
<keyword evidence="1" id="KW-0812">Transmembrane</keyword>
<feature type="transmembrane region" description="Helical" evidence="1">
    <location>
        <begin position="147"/>
        <end position="165"/>
    </location>
</feature>
<keyword evidence="1" id="KW-1133">Transmembrane helix</keyword>
<feature type="transmembrane region" description="Helical" evidence="1">
    <location>
        <begin position="224"/>
        <end position="244"/>
    </location>
</feature>
<dbReference type="RefSeq" id="WP_207107791.1">
    <property type="nucleotide sequence ID" value="NZ_JAFLVR010000015.1"/>
</dbReference>
<dbReference type="Proteomes" id="UP000664495">
    <property type="component" value="Unassembled WGS sequence"/>
</dbReference>
<evidence type="ECO:0000259" key="2">
    <source>
        <dbReference type="Pfam" id="PF01757"/>
    </source>
</evidence>
<proteinExistence type="predicted"/>
<keyword evidence="4" id="KW-1185">Reference proteome</keyword>
<keyword evidence="3" id="KW-0808">Transferase</keyword>
<feature type="domain" description="Acyltransferase 3" evidence="2">
    <location>
        <begin position="14"/>
        <end position="325"/>
    </location>
</feature>
<dbReference type="InterPro" id="IPR002656">
    <property type="entry name" value="Acyl_transf_3_dom"/>
</dbReference>
<feature type="transmembrane region" description="Helical" evidence="1">
    <location>
        <begin position="84"/>
        <end position="105"/>
    </location>
</feature>
<feature type="transmembrane region" description="Helical" evidence="1">
    <location>
        <begin position="313"/>
        <end position="333"/>
    </location>
</feature>
<reference evidence="3 4" key="1">
    <citation type="submission" date="2021-03" db="EMBL/GenBank/DDBJ databases">
        <title>Enterococcal diversity collection.</title>
        <authorList>
            <person name="Gilmore M.S."/>
            <person name="Schwartzman J."/>
            <person name="Van Tyne D."/>
            <person name="Martin M."/>
            <person name="Earl A.M."/>
            <person name="Manson A.L."/>
            <person name="Straub T."/>
            <person name="Salamzade R."/>
            <person name="Saavedra J."/>
            <person name="Lebreton F."/>
            <person name="Prichula J."/>
            <person name="Schaufler K."/>
            <person name="Gaca A."/>
            <person name="Sgardioli B."/>
            <person name="Wagenaar J."/>
            <person name="Strong T."/>
        </authorList>
    </citation>
    <scope>NUCLEOTIDE SEQUENCE [LARGE SCALE GENOMIC DNA]</scope>
    <source>
        <strain evidence="3 4">MJM16</strain>
    </source>
</reference>
<feature type="transmembrane region" description="Helical" evidence="1">
    <location>
        <begin position="194"/>
        <end position="212"/>
    </location>
</feature>
<keyword evidence="1" id="KW-0472">Membrane</keyword>
<dbReference type="EMBL" id="JAFLVR010000015">
    <property type="protein sequence ID" value="MBO0452013.1"/>
    <property type="molecule type" value="Genomic_DNA"/>
</dbReference>
<keyword evidence="3" id="KW-0012">Acyltransferase</keyword>
<feature type="transmembrane region" description="Helical" evidence="1">
    <location>
        <begin position="117"/>
        <end position="140"/>
    </location>
</feature>
<feature type="transmembrane region" description="Helical" evidence="1">
    <location>
        <begin position="250"/>
        <end position="267"/>
    </location>
</feature>
<evidence type="ECO:0000313" key="4">
    <source>
        <dbReference type="Proteomes" id="UP000664495"/>
    </source>
</evidence>
<accession>A0ABS3HHD5</accession>
<feature type="transmembrane region" description="Helical" evidence="1">
    <location>
        <begin position="287"/>
        <end position="307"/>
    </location>
</feature>
<comment type="caution">
    <text evidence="3">The sequence shown here is derived from an EMBL/GenBank/DDBJ whole genome shotgun (WGS) entry which is preliminary data.</text>
</comment>
<dbReference type="GO" id="GO:0016746">
    <property type="term" value="F:acyltransferase activity"/>
    <property type="evidence" value="ECO:0007669"/>
    <property type="project" value="UniProtKB-KW"/>
</dbReference>
<sequence length="360" mass="41990">METSQTIKNNFPLLDLTQYAASLFVILAHCDRLAENDFIHFFLKVCCARLAVPIFLIGSSYFFRSKQKKNTTYPSNFFKRQWKTYLFWSLIYLPYGILFIQDLGIPSNLYLAALPVGLAYLGVCYHLWYFPALFLGLWLVRKWLRHFNYPIAFSICLLLFALGATETYSGYLQGTLIYDLYAFYNQLFMTTRNGLFYTPVFILIGFFLADYLEGNHTFLQRHIPVKFGISLILLGIETLIICLRQGDDKNFLFSLIPASFFLMILLLRSKALQNRNFSHLRKSAQYLFFLHPAFLETTKWFLAQLGIQKFQGIPLFLITFVLTTLSIEILFFIKKRLAGRTILPQIIQPGNKFLTSRRKL</sequence>
<feature type="transmembrane region" description="Helical" evidence="1">
    <location>
        <begin position="41"/>
        <end position="63"/>
    </location>
</feature>
<organism evidence="3 4">
    <name type="scientific">Candidatus Enterococcus murrayae</name>
    <dbReference type="NCBI Taxonomy" id="2815321"/>
    <lineage>
        <taxon>Bacteria</taxon>
        <taxon>Bacillati</taxon>
        <taxon>Bacillota</taxon>
        <taxon>Bacilli</taxon>
        <taxon>Lactobacillales</taxon>
        <taxon>Enterococcaceae</taxon>
        <taxon>Enterococcus</taxon>
    </lineage>
</organism>
<dbReference type="Pfam" id="PF01757">
    <property type="entry name" value="Acyl_transf_3"/>
    <property type="match status" value="1"/>
</dbReference>
<evidence type="ECO:0000313" key="3">
    <source>
        <dbReference type="EMBL" id="MBO0452013.1"/>
    </source>
</evidence>